<evidence type="ECO:0000259" key="1">
    <source>
        <dbReference type="Pfam" id="PF01844"/>
    </source>
</evidence>
<name>A0ABT1EM45_9FIRM</name>
<accession>A0ABT1EM45</accession>
<dbReference type="InterPro" id="IPR002711">
    <property type="entry name" value="HNH"/>
</dbReference>
<sequence length="222" mass="26102">MHTNSDYRNADKCPSLEGIKDKKEKLKDLVIKEHRRTKIIYNQIKNKDKKYFDMFAKIYNYKCAYCGTSLKFTDGRLFEIDHFICESAYTKDTAGRAEAGKIGNLSFSCYSCNRGKGSLHIKDSYVNKLNPDDNSISKVFYREQNFYIKKSSKFTDDEFVSKFYDELLFGSEFRRLDYLLLEVDDFIQDVKEKDEDFARRLQEIKSKLQEKKNGTFIKQGGN</sequence>
<evidence type="ECO:0000313" key="2">
    <source>
        <dbReference type="EMBL" id="MCP1110877.1"/>
    </source>
</evidence>
<dbReference type="EMBL" id="JAMZFV010000019">
    <property type="protein sequence ID" value="MCP1110877.1"/>
    <property type="molecule type" value="Genomic_DNA"/>
</dbReference>
<keyword evidence="3" id="KW-1185">Reference proteome</keyword>
<gene>
    <name evidence="2" type="ORF">NK118_11505</name>
</gene>
<proteinExistence type="predicted"/>
<dbReference type="InterPro" id="IPR003615">
    <property type="entry name" value="HNH_nuc"/>
</dbReference>
<protein>
    <recommendedName>
        <fullName evidence="1">HNH domain-containing protein</fullName>
    </recommendedName>
</protein>
<feature type="domain" description="HNH" evidence="1">
    <location>
        <begin position="63"/>
        <end position="118"/>
    </location>
</feature>
<dbReference type="Proteomes" id="UP001523565">
    <property type="component" value="Unassembled WGS sequence"/>
</dbReference>
<evidence type="ECO:0000313" key="3">
    <source>
        <dbReference type="Proteomes" id="UP001523565"/>
    </source>
</evidence>
<dbReference type="CDD" id="cd00085">
    <property type="entry name" value="HNHc"/>
    <property type="match status" value="1"/>
</dbReference>
<organism evidence="2 3">
    <name type="scientific">Ohessyouella blattaphilus</name>
    <dbReference type="NCBI Taxonomy" id="2949333"/>
    <lineage>
        <taxon>Bacteria</taxon>
        <taxon>Bacillati</taxon>
        <taxon>Bacillota</taxon>
        <taxon>Clostridia</taxon>
        <taxon>Lachnospirales</taxon>
        <taxon>Lachnospiraceae</taxon>
        <taxon>Ohessyouella</taxon>
    </lineage>
</organism>
<dbReference type="RefSeq" id="WP_262069758.1">
    <property type="nucleotide sequence ID" value="NZ_JAMXOC010000019.1"/>
</dbReference>
<reference evidence="2 3" key="1">
    <citation type="journal article" date="2022" name="Genome Biol. Evol.">
        <title>Host diet, physiology and behaviors set the stage for Lachnospiraceae cladogenesis.</title>
        <authorList>
            <person name="Vera-Ponce De Leon A."/>
            <person name="Schneider M."/>
            <person name="Jahnes B.C."/>
            <person name="Sadowski V."/>
            <person name="Camuy-Velez L.A."/>
            <person name="Duan J."/>
            <person name="Sabree Z.L."/>
        </authorList>
    </citation>
    <scope>NUCLEOTIDE SEQUENCE [LARGE SCALE GENOMIC DNA]</scope>
    <source>
        <strain evidence="2 3">PAL227</strain>
    </source>
</reference>
<dbReference type="Pfam" id="PF01844">
    <property type="entry name" value="HNH"/>
    <property type="match status" value="1"/>
</dbReference>
<comment type="caution">
    <text evidence="2">The sequence shown here is derived from an EMBL/GenBank/DDBJ whole genome shotgun (WGS) entry which is preliminary data.</text>
</comment>
<dbReference type="Gene3D" id="1.10.30.50">
    <property type="match status" value="1"/>
</dbReference>